<organism evidence="2 3">
    <name type="scientific">Mogibacterium pumilum</name>
    <dbReference type="NCBI Taxonomy" id="86332"/>
    <lineage>
        <taxon>Bacteria</taxon>
        <taxon>Bacillati</taxon>
        <taxon>Bacillota</taxon>
        <taxon>Clostridia</taxon>
        <taxon>Peptostreptococcales</taxon>
        <taxon>Anaerovoracaceae</taxon>
        <taxon>Mogibacterium</taxon>
    </lineage>
</organism>
<dbReference type="GO" id="GO:0043565">
    <property type="term" value="F:sequence-specific DNA binding"/>
    <property type="evidence" value="ECO:0007669"/>
    <property type="project" value="InterPro"/>
</dbReference>
<evidence type="ECO:0000313" key="3">
    <source>
        <dbReference type="Proteomes" id="UP000214689"/>
    </source>
</evidence>
<protein>
    <recommendedName>
        <fullName evidence="1">Insertion element IS150 protein InsJ-like helix-turn-helix domain-containing protein</fullName>
    </recommendedName>
</protein>
<evidence type="ECO:0000259" key="1">
    <source>
        <dbReference type="Pfam" id="PF13518"/>
    </source>
</evidence>
<dbReference type="Gene3D" id="1.10.10.10">
    <property type="entry name" value="Winged helix-like DNA-binding domain superfamily/Winged helix DNA-binding domain"/>
    <property type="match status" value="1"/>
</dbReference>
<proteinExistence type="predicted"/>
<gene>
    <name evidence="2" type="ORF">AXF17_04590</name>
</gene>
<dbReference type="Proteomes" id="UP000214689">
    <property type="component" value="Chromosome"/>
</dbReference>
<sequence>MKCTPKVRHKLIFEGVLFMSKYSYEEKLEAVLRVIEEGMSYKASAKVLGTAQGHVQRWVSRYEKYGPEGLLLHIGKLISFIIL</sequence>
<evidence type="ECO:0000313" key="2">
    <source>
        <dbReference type="EMBL" id="ASS37796.1"/>
    </source>
</evidence>
<name>A0A223AS76_9FIRM</name>
<dbReference type="OrthoDB" id="9797531at2"/>
<dbReference type="InterPro" id="IPR010921">
    <property type="entry name" value="Trp_repressor/repl_initiator"/>
</dbReference>
<dbReference type="RefSeq" id="WP_094234026.1">
    <property type="nucleotide sequence ID" value="NZ_CP016199.1"/>
</dbReference>
<dbReference type="EMBL" id="CP016199">
    <property type="protein sequence ID" value="ASS37796.1"/>
    <property type="molecule type" value="Genomic_DNA"/>
</dbReference>
<dbReference type="AlphaFoldDB" id="A0A223AS76"/>
<dbReference type="InterPro" id="IPR055247">
    <property type="entry name" value="InsJ-like_HTH"/>
</dbReference>
<dbReference type="InterPro" id="IPR036388">
    <property type="entry name" value="WH-like_DNA-bd_sf"/>
</dbReference>
<feature type="domain" description="Insertion element IS150 protein InsJ-like helix-turn-helix" evidence="1">
    <location>
        <begin position="26"/>
        <end position="71"/>
    </location>
</feature>
<dbReference type="SUPFAM" id="SSF48295">
    <property type="entry name" value="TrpR-like"/>
    <property type="match status" value="1"/>
</dbReference>
<keyword evidence="3" id="KW-1185">Reference proteome</keyword>
<reference evidence="3" key="1">
    <citation type="submission" date="2016-05" db="EMBL/GenBank/DDBJ databases">
        <authorList>
            <person name="Holder M.E."/>
            <person name="Ajami N.J."/>
            <person name="Petrosino J.F."/>
        </authorList>
    </citation>
    <scope>NUCLEOTIDE SEQUENCE [LARGE SCALE GENOMIC DNA]</scope>
    <source>
        <strain evidence="3">ATCC 700696</strain>
    </source>
</reference>
<accession>A0A223AS76</accession>
<dbReference type="Pfam" id="PF13518">
    <property type="entry name" value="HTH_28"/>
    <property type="match status" value="1"/>
</dbReference>